<proteinExistence type="predicted"/>
<feature type="region of interest" description="Disordered" evidence="1">
    <location>
        <begin position="95"/>
        <end position="129"/>
    </location>
</feature>
<dbReference type="EMBL" id="JAINUG010000153">
    <property type="protein sequence ID" value="KAJ8391804.1"/>
    <property type="molecule type" value="Genomic_DNA"/>
</dbReference>
<name>A0AAD7RWY8_9TELE</name>
<organism evidence="2 3">
    <name type="scientific">Aldrovandia affinis</name>
    <dbReference type="NCBI Taxonomy" id="143900"/>
    <lineage>
        <taxon>Eukaryota</taxon>
        <taxon>Metazoa</taxon>
        <taxon>Chordata</taxon>
        <taxon>Craniata</taxon>
        <taxon>Vertebrata</taxon>
        <taxon>Euteleostomi</taxon>
        <taxon>Actinopterygii</taxon>
        <taxon>Neopterygii</taxon>
        <taxon>Teleostei</taxon>
        <taxon>Notacanthiformes</taxon>
        <taxon>Halosauridae</taxon>
        <taxon>Aldrovandia</taxon>
    </lineage>
</organism>
<accession>A0AAD7RWY8</accession>
<evidence type="ECO:0000313" key="3">
    <source>
        <dbReference type="Proteomes" id="UP001221898"/>
    </source>
</evidence>
<sequence>MHCSYPSKRRVIHLFSPLQATEHWHTCGFHFKVANIHIPIQRPEAGQSFMSEGDGGTPHAADCATISPGRLADRAAVIATELAGPTQARWLLHSGRGETRVVRSDAPPASTQHPGQDDGPDPIKVLLPS</sequence>
<gene>
    <name evidence="2" type="ORF">AAFF_G00085760</name>
</gene>
<evidence type="ECO:0000256" key="1">
    <source>
        <dbReference type="SAM" id="MobiDB-lite"/>
    </source>
</evidence>
<comment type="caution">
    <text evidence="2">The sequence shown here is derived from an EMBL/GenBank/DDBJ whole genome shotgun (WGS) entry which is preliminary data.</text>
</comment>
<reference evidence="2" key="1">
    <citation type="journal article" date="2023" name="Science">
        <title>Genome structures resolve the early diversification of teleost fishes.</title>
        <authorList>
            <person name="Parey E."/>
            <person name="Louis A."/>
            <person name="Montfort J."/>
            <person name="Bouchez O."/>
            <person name="Roques C."/>
            <person name="Iampietro C."/>
            <person name="Lluch J."/>
            <person name="Castinel A."/>
            <person name="Donnadieu C."/>
            <person name="Desvignes T."/>
            <person name="Floi Bucao C."/>
            <person name="Jouanno E."/>
            <person name="Wen M."/>
            <person name="Mejri S."/>
            <person name="Dirks R."/>
            <person name="Jansen H."/>
            <person name="Henkel C."/>
            <person name="Chen W.J."/>
            <person name="Zahm M."/>
            <person name="Cabau C."/>
            <person name="Klopp C."/>
            <person name="Thompson A.W."/>
            <person name="Robinson-Rechavi M."/>
            <person name="Braasch I."/>
            <person name="Lecointre G."/>
            <person name="Bobe J."/>
            <person name="Postlethwait J.H."/>
            <person name="Berthelot C."/>
            <person name="Roest Crollius H."/>
            <person name="Guiguen Y."/>
        </authorList>
    </citation>
    <scope>NUCLEOTIDE SEQUENCE</scope>
    <source>
        <strain evidence="2">NC1722</strain>
    </source>
</reference>
<keyword evidence="3" id="KW-1185">Reference proteome</keyword>
<dbReference type="AlphaFoldDB" id="A0AAD7RWY8"/>
<dbReference type="Proteomes" id="UP001221898">
    <property type="component" value="Unassembled WGS sequence"/>
</dbReference>
<evidence type="ECO:0000313" key="2">
    <source>
        <dbReference type="EMBL" id="KAJ8391804.1"/>
    </source>
</evidence>
<protein>
    <submittedName>
        <fullName evidence="2">Uncharacterized protein</fullName>
    </submittedName>
</protein>